<comment type="caution">
    <text evidence="2">The sequence shown here is derived from an EMBL/GenBank/DDBJ whole genome shotgun (WGS) entry which is preliminary data.</text>
</comment>
<keyword evidence="1" id="KW-0732">Signal</keyword>
<gene>
    <name evidence="2" type="ORF">JCM19231_3624</name>
</gene>
<accession>A0A0B8NTN7</accession>
<organism evidence="2 3">
    <name type="scientific">Vibrio ishigakensis</name>
    <dbReference type="NCBI Taxonomy" id="1481914"/>
    <lineage>
        <taxon>Bacteria</taxon>
        <taxon>Pseudomonadati</taxon>
        <taxon>Pseudomonadota</taxon>
        <taxon>Gammaproteobacteria</taxon>
        <taxon>Vibrionales</taxon>
        <taxon>Vibrionaceae</taxon>
        <taxon>Vibrio</taxon>
    </lineage>
</organism>
<sequence length="274" mass="29915">MAKYLRNLTCTALFSMTLPMTAAAEESEVQDMSDPLAVYTQAGLGYTDKGINVKVGQTYDTGSDTSMGMNVLEIKGFAGEALGWNGRGADDSIDSIRFRNFTVDLTNGRGGQVDISWDFDSNQGSASYSFIQALPKIGMFNFYPLAGLGVAAGEELVPGTGGDLDADQVRDRYNLHGSFYVAGMYSKMQLTDNFWLNYNPMYMVLSLVHPHSRTLDLREIARYLPTSLQPAINLRLAPISVTSLTGPKTPTLPTVTTVSSSITSFNPNRPFPLW</sequence>
<reference evidence="2 3" key="2">
    <citation type="submission" date="2015-01" db="EMBL/GenBank/DDBJ databases">
        <authorList>
            <consortium name="NBRP consortium"/>
            <person name="Sawabe T."/>
            <person name="Meirelles P."/>
            <person name="Feng G."/>
            <person name="Sayaka M."/>
            <person name="Hattori M."/>
            <person name="Ohkuma M."/>
        </authorList>
    </citation>
    <scope>NUCLEOTIDE SEQUENCE [LARGE SCALE GENOMIC DNA]</scope>
    <source>
        <strain evidence="3">JCM 19231</strain>
    </source>
</reference>
<dbReference type="EMBL" id="BBRZ01000001">
    <property type="protein sequence ID" value="GAM54104.1"/>
    <property type="molecule type" value="Genomic_DNA"/>
</dbReference>
<evidence type="ECO:0000256" key="1">
    <source>
        <dbReference type="SAM" id="SignalP"/>
    </source>
</evidence>
<evidence type="ECO:0000313" key="2">
    <source>
        <dbReference type="EMBL" id="GAM54104.1"/>
    </source>
</evidence>
<name>A0A0B8NTN7_9VIBR</name>
<dbReference type="AlphaFoldDB" id="A0A0B8NTN7"/>
<evidence type="ECO:0000313" key="3">
    <source>
        <dbReference type="Proteomes" id="UP000031671"/>
    </source>
</evidence>
<feature type="signal peptide" evidence="1">
    <location>
        <begin position="1"/>
        <end position="24"/>
    </location>
</feature>
<proteinExistence type="predicted"/>
<dbReference type="Proteomes" id="UP000031671">
    <property type="component" value="Unassembled WGS sequence"/>
</dbReference>
<reference evidence="2 3" key="1">
    <citation type="submission" date="2015-01" db="EMBL/GenBank/DDBJ databases">
        <title>Vibrio sp. C1 JCM 19231 whole genome shotgun sequence.</title>
        <authorList>
            <person name="Sawabe T."/>
            <person name="Meirelles P."/>
            <person name="Feng G."/>
            <person name="Sayaka M."/>
            <person name="Hattori M."/>
            <person name="Ohkuma M."/>
        </authorList>
    </citation>
    <scope>NUCLEOTIDE SEQUENCE [LARGE SCALE GENOMIC DNA]</scope>
    <source>
        <strain evidence="3">JCM 19231</strain>
    </source>
</reference>
<feature type="chain" id="PRO_5002122635" evidence="1">
    <location>
        <begin position="25"/>
        <end position="274"/>
    </location>
</feature>
<protein>
    <submittedName>
        <fullName evidence="2">Uncharacterized protein</fullName>
    </submittedName>
</protein>
<keyword evidence="3" id="KW-1185">Reference proteome</keyword>